<dbReference type="InterPro" id="IPR016102">
    <property type="entry name" value="Succinyl-CoA_synth-like"/>
</dbReference>
<name>T1AFC1_9ZZZZ</name>
<dbReference type="GO" id="GO:0016874">
    <property type="term" value="F:ligase activity"/>
    <property type="evidence" value="ECO:0007669"/>
    <property type="project" value="UniProtKB-KW"/>
</dbReference>
<reference evidence="4" key="2">
    <citation type="journal article" date="2014" name="ISME J.">
        <title>Microbial stratification in low pH oxic and suboxic macroscopic growths along an acid mine drainage.</title>
        <authorList>
            <person name="Mendez-Garcia C."/>
            <person name="Mesa V."/>
            <person name="Sprenger R.R."/>
            <person name="Richter M."/>
            <person name="Diez M.S."/>
            <person name="Solano J."/>
            <person name="Bargiela R."/>
            <person name="Golyshina O.V."/>
            <person name="Manteca A."/>
            <person name="Ramos J.L."/>
            <person name="Gallego J.R."/>
            <person name="Llorente I."/>
            <person name="Martins Dos Santos V.A."/>
            <person name="Jensen O.N."/>
            <person name="Pelaez A.I."/>
            <person name="Sanchez J."/>
            <person name="Ferrer M."/>
        </authorList>
    </citation>
    <scope>NUCLEOTIDE SEQUENCE</scope>
</reference>
<dbReference type="GO" id="GO:0005524">
    <property type="term" value="F:ATP binding"/>
    <property type="evidence" value="ECO:0007669"/>
    <property type="project" value="UniProtKB-KW"/>
</dbReference>
<dbReference type="PANTHER" id="PTHR43334:SF1">
    <property type="entry name" value="3-HYDROXYPROPIONATE--COA LIGASE [ADP-FORMING]"/>
    <property type="match status" value="1"/>
</dbReference>
<organism evidence="4">
    <name type="scientific">mine drainage metagenome</name>
    <dbReference type="NCBI Taxonomy" id="410659"/>
    <lineage>
        <taxon>unclassified sequences</taxon>
        <taxon>metagenomes</taxon>
        <taxon>ecological metagenomes</taxon>
    </lineage>
</organism>
<dbReference type="InterPro" id="IPR051538">
    <property type="entry name" value="Acyl-CoA_Synth/Transferase"/>
</dbReference>
<protein>
    <submittedName>
        <fullName evidence="4">Succinyl-coa synthetase alpha subunit related protein</fullName>
    </submittedName>
</protein>
<dbReference type="SUPFAM" id="SSF52210">
    <property type="entry name" value="Succinyl-CoA synthetase domains"/>
    <property type="match status" value="1"/>
</dbReference>
<sequence>LLDDENVDGIIAYALPQTPKMNLGIADIIAKYSESGKPIVVGVIGSMLGTELIKEFENKKIPAYPSIERTVLSIKALYNYSKYMEERNND</sequence>
<evidence type="ECO:0000256" key="3">
    <source>
        <dbReference type="ARBA" id="ARBA00022840"/>
    </source>
</evidence>
<evidence type="ECO:0000313" key="4">
    <source>
        <dbReference type="EMBL" id="EQD40600.1"/>
    </source>
</evidence>
<dbReference type="EMBL" id="AUZZ01007907">
    <property type="protein sequence ID" value="EQD40600.1"/>
    <property type="molecule type" value="Genomic_DNA"/>
</dbReference>
<reference evidence="4" key="1">
    <citation type="submission" date="2013-08" db="EMBL/GenBank/DDBJ databases">
        <authorList>
            <person name="Mendez C."/>
            <person name="Richter M."/>
            <person name="Ferrer M."/>
            <person name="Sanchez J."/>
        </authorList>
    </citation>
    <scope>NUCLEOTIDE SEQUENCE</scope>
</reference>
<proteinExistence type="predicted"/>
<comment type="caution">
    <text evidence="4">The sequence shown here is derived from an EMBL/GenBank/DDBJ whole genome shotgun (WGS) entry which is preliminary data.</text>
</comment>
<feature type="non-terminal residue" evidence="4">
    <location>
        <position position="1"/>
    </location>
</feature>
<dbReference type="PANTHER" id="PTHR43334">
    <property type="entry name" value="ACETATE--COA LIGASE [ADP-FORMING]"/>
    <property type="match status" value="1"/>
</dbReference>
<evidence type="ECO:0000256" key="1">
    <source>
        <dbReference type="ARBA" id="ARBA00022598"/>
    </source>
</evidence>
<gene>
    <name evidence="4" type="ORF">B2A_10977</name>
</gene>
<accession>T1AFC1</accession>
<keyword evidence="3" id="KW-0067">ATP-binding</keyword>
<dbReference type="Gene3D" id="3.40.50.261">
    <property type="entry name" value="Succinyl-CoA synthetase domains"/>
    <property type="match status" value="1"/>
</dbReference>
<evidence type="ECO:0000256" key="2">
    <source>
        <dbReference type="ARBA" id="ARBA00022741"/>
    </source>
</evidence>
<keyword evidence="1" id="KW-0436">Ligase</keyword>
<dbReference type="AlphaFoldDB" id="T1AFC1"/>
<keyword evidence="2" id="KW-0547">Nucleotide-binding</keyword>